<gene>
    <name evidence="1" type="ORF">GSTUAT00002141001</name>
</gene>
<reference evidence="1" key="1">
    <citation type="submission" date="2015-10" db="EMBL/GenBank/DDBJ databases">
        <authorList>
            <person name="Regsiter A."/>
            <person name="william w."/>
        </authorList>
    </citation>
    <scope>NUCLEOTIDE SEQUENCE</scope>
    <source>
        <strain evidence="1">Montdore</strain>
    </source>
</reference>
<evidence type="ECO:0000313" key="2">
    <source>
        <dbReference type="Proteomes" id="UP001412239"/>
    </source>
</evidence>
<name>A0A292Q4Y7_9PEZI</name>
<dbReference type="AlphaFoldDB" id="A0A292Q4Y7"/>
<keyword evidence="2" id="KW-1185">Reference proteome</keyword>
<sequence>MTCMTYHKHTERVDDDRRVGELINNCIIFIDSGGFPPIIGFRLFGPVCNLCHNVLCLVAFTAQVLSSGIISSQRNQRPPPLTVLANFRRMPCRNILDTRSRSYGLLPSLACQLASRHMKPPPPINKKGRETPIRRHVDADGITFFFLFSVSLIG</sequence>
<dbReference type="EMBL" id="LN890967">
    <property type="protein sequence ID" value="CUS13780.1"/>
    <property type="molecule type" value="Genomic_DNA"/>
</dbReference>
<organism evidence="1 2">
    <name type="scientific">Tuber aestivum</name>
    <name type="common">summer truffle</name>
    <dbReference type="NCBI Taxonomy" id="59557"/>
    <lineage>
        <taxon>Eukaryota</taxon>
        <taxon>Fungi</taxon>
        <taxon>Dikarya</taxon>
        <taxon>Ascomycota</taxon>
        <taxon>Pezizomycotina</taxon>
        <taxon>Pezizomycetes</taxon>
        <taxon>Pezizales</taxon>
        <taxon>Tuberaceae</taxon>
        <taxon>Tuber</taxon>
    </lineage>
</organism>
<evidence type="ECO:0000313" key="1">
    <source>
        <dbReference type="EMBL" id="CUS13780.1"/>
    </source>
</evidence>
<proteinExistence type="predicted"/>
<feature type="non-terminal residue" evidence="1">
    <location>
        <position position="154"/>
    </location>
</feature>
<dbReference type="Proteomes" id="UP001412239">
    <property type="component" value="Unassembled WGS sequence"/>
</dbReference>
<accession>A0A292Q4Y7</accession>
<protein>
    <submittedName>
        <fullName evidence="1">Uncharacterized protein</fullName>
    </submittedName>
</protein>